<proteinExistence type="predicted"/>
<sequence length="137" mass="15355">MLLEIGVLLIGIAFFIVAIFVSYALNNLAGVLRGVEKTVEQVPEQMNAMVTETTGLIKESNYTLEDINDKMKQLSPLFYVVGDVGNVTRKFSASLVKVTESVNEKSENTADEMQSKRLSNSFGKVYSWIKNRKQQKQ</sequence>
<accession>A0A1M5WMY2</accession>
<dbReference type="AlphaFoldDB" id="A0A1M5WMY2"/>
<organism evidence="2 3">
    <name type="scientific">Virgibacillus chiguensis</name>
    <dbReference type="NCBI Taxonomy" id="411959"/>
    <lineage>
        <taxon>Bacteria</taxon>
        <taxon>Bacillati</taxon>
        <taxon>Bacillota</taxon>
        <taxon>Bacilli</taxon>
        <taxon>Bacillales</taxon>
        <taxon>Bacillaceae</taxon>
        <taxon>Virgibacillus</taxon>
    </lineage>
</organism>
<feature type="transmembrane region" description="Helical" evidence="1">
    <location>
        <begin position="6"/>
        <end position="25"/>
    </location>
</feature>
<dbReference type="Pfam" id="PF06103">
    <property type="entry name" value="DUF948"/>
    <property type="match status" value="1"/>
</dbReference>
<evidence type="ECO:0000313" key="2">
    <source>
        <dbReference type="EMBL" id="SHH88940.1"/>
    </source>
</evidence>
<dbReference type="InterPro" id="IPR009293">
    <property type="entry name" value="UPF0478"/>
</dbReference>
<keyword evidence="3" id="KW-1185">Reference proteome</keyword>
<dbReference type="PANTHER" id="PTHR40070:SF1">
    <property type="entry name" value="UPF0478 PROTEIN YTXG"/>
    <property type="match status" value="1"/>
</dbReference>
<dbReference type="RefSeq" id="WP_244527752.1">
    <property type="nucleotide sequence ID" value="NZ_FQXD01000017.1"/>
</dbReference>
<dbReference type="EMBL" id="FQXD01000017">
    <property type="protein sequence ID" value="SHH88940.1"/>
    <property type="molecule type" value="Genomic_DNA"/>
</dbReference>
<reference evidence="3" key="1">
    <citation type="submission" date="2016-11" db="EMBL/GenBank/DDBJ databases">
        <authorList>
            <person name="Varghese N."/>
            <person name="Submissions S."/>
        </authorList>
    </citation>
    <scope>NUCLEOTIDE SEQUENCE [LARGE SCALE GENOMIC DNA]</scope>
    <source>
        <strain evidence="3">CGMCC 1.6496</strain>
    </source>
</reference>
<keyword evidence="1" id="KW-1133">Transmembrane helix</keyword>
<dbReference type="PANTHER" id="PTHR40070">
    <property type="entry name" value="UPF0478 PROTEIN YTXG"/>
    <property type="match status" value="1"/>
</dbReference>
<protein>
    <submittedName>
        <fullName evidence="2">Uncharacterized protein YoxC, contains an MCP-like domain</fullName>
    </submittedName>
</protein>
<name>A0A1M5WMY2_9BACI</name>
<dbReference type="Proteomes" id="UP000184079">
    <property type="component" value="Unassembled WGS sequence"/>
</dbReference>
<evidence type="ECO:0000313" key="3">
    <source>
        <dbReference type="Proteomes" id="UP000184079"/>
    </source>
</evidence>
<keyword evidence="1" id="KW-0472">Membrane</keyword>
<keyword evidence="1" id="KW-0812">Transmembrane</keyword>
<gene>
    <name evidence="2" type="ORF">SAMN05421807_11757</name>
</gene>
<evidence type="ECO:0000256" key="1">
    <source>
        <dbReference type="SAM" id="Phobius"/>
    </source>
</evidence>